<reference evidence="5" key="1">
    <citation type="submission" date="2025-08" db="UniProtKB">
        <authorList>
            <consortium name="Ensembl"/>
        </authorList>
    </citation>
    <scope>IDENTIFICATION</scope>
</reference>
<dbReference type="Proteomes" id="UP000472274">
    <property type="component" value="Unplaced"/>
</dbReference>
<dbReference type="Pfam" id="PF13837">
    <property type="entry name" value="Myb_DNA-bind_4"/>
    <property type="match status" value="2"/>
</dbReference>
<protein>
    <recommendedName>
        <fullName evidence="4">SCAN box domain-containing protein</fullName>
    </recommendedName>
</protein>
<dbReference type="SUPFAM" id="SSF47353">
    <property type="entry name" value="Retrovirus capsid dimerization domain-like"/>
    <property type="match status" value="1"/>
</dbReference>
<dbReference type="InterPro" id="IPR038269">
    <property type="entry name" value="SCAN_sf"/>
</dbReference>
<dbReference type="AlphaFoldDB" id="A0A674IGI7"/>
<dbReference type="SMART" id="SM00431">
    <property type="entry name" value="SCAN"/>
    <property type="match status" value="1"/>
</dbReference>
<dbReference type="Pfam" id="PF02023">
    <property type="entry name" value="SCAN"/>
    <property type="match status" value="1"/>
</dbReference>
<feature type="region of interest" description="Disordered" evidence="3">
    <location>
        <begin position="357"/>
        <end position="408"/>
    </location>
</feature>
<evidence type="ECO:0000256" key="1">
    <source>
        <dbReference type="ARBA" id="ARBA00003767"/>
    </source>
</evidence>
<dbReference type="InParanoid" id="A0A674IGI7"/>
<proteinExistence type="inferred from homology"/>
<dbReference type="Gene3D" id="1.10.10.60">
    <property type="entry name" value="Homeodomain-like"/>
    <property type="match status" value="2"/>
</dbReference>
<comment type="function">
    <text evidence="1">May be involved in transcriptional regulation.</text>
</comment>
<dbReference type="PANTHER" id="PTHR47595">
    <property type="entry name" value="HEAT SHOCK 70 KDA PROTEIN 14"/>
    <property type="match status" value="1"/>
</dbReference>
<keyword evidence="6" id="KW-1185">Reference proteome</keyword>
<feature type="region of interest" description="Disordered" evidence="3">
    <location>
        <begin position="125"/>
        <end position="157"/>
    </location>
</feature>
<evidence type="ECO:0000313" key="6">
    <source>
        <dbReference type="Proteomes" id="UP000472274"/>
    </source>
</evidence>
<dbReference type="GeneTree" id="ENSGT00940000176275"/>
<accession>A0A674IGI7</accession>
<comment type="similarity">
    <text evidence="2">Belongs to the krueppel C2H2-type zinc-finger protein family.</text>
</comment>
<name>A0A674IGI7_9SAUR</name>
<feature type="domain" description="SCAN box" evidence="4">
    <location>
        <begin position="18"/>
        <end position="95"/>
    </location>
</feature>
<dbReference type="FunFam" id="1.10.10.60:FF:000032">
    <property type="entry name" value="Zinc finger and SCAN domain-containing 20"/>
    <property type="match status" value="1"/>
</dbReference>
<evidence type="ECO:0000256" key="2">
    <source>
        <dbReference type="ARBA" id="ARBA00006991"/>
    </source>
</evidence>
<feature type="compositionally biased region" description="Acidic residues" evidence="3">
    <location>
        <begin position="357"/>
        <end position="373"/>
    </location>
</feature>
<reference evidence="5" key="2">
    <citation type="submission" date="2025-09" db="UniProtKB">
        <authorList>
            <consortium name="Ensembl"/>
        </authorList>
    </citation>
    <scope>IDENTIFICATION</scope>
</reference>
<dbReference type="Ensembl" id="ENSTMTT00000007121.1">
    <property type="protein sequence ID" value="ENSTMTP00000006892.1"/>
    <property type="gene ID" value="ENSTMTG00000005004.1"/>
</dbReference>
<organism evidence="5 6">
    <name type="scientific">Terrapene triunguis</name>
    <name type="common">Three-toed box turtle</name>
    <dbReference type="NCBI Taxonomy" id="2587831"/>
    <lineage>
        <taxon>Eukaryota</taxon>
        <taxon>Metazoa</taxon>
        <taxon>Chordata</taxon>
        <taxon>Craniata</taxon>
        <taxon>Vertebrata</taxon>
        <taxon>Euteleostomi</taxon>
        <taxon>Archelosauria</taxon>
        <taxon>Testudinata</taxon>
        <taxon>Testudines</taxon>
        <taxon>Cryptodira</taxon>
        <taxon>Durocryptodira</taxon>
        <taxon>Testudinoidea</taxon>
        <taxon>Emydidae</taxon>
        <taxon>Terrapene</taxon>
    </lineage>
</organism>
<sequence>MVKSAILDQTGISPETYRQRLRRERYMPGARPRAVAQQIRDLSWRWLEPERWTSVQIAEAVALEQFLQTLPTRGKEWVQRHRPGSLAEATSLMEDYLAAEGEPKTSPKGGGGGSGERNLNSAREACKVDGGRPRQCPQPSGTPMTRSAKDPSGSDLVRSERDLAFRCLPRAPGGRAAGVTRQGRIHLRPRPDQGRYWQIPLTPASQEKTLNLSSSLDIEGSSAAVATMQSSPAEMAVQSNRKRAPAWTDREVLDLIAVWGDESVLSELRSKRRNAKIYEKISKAMAERGYSRDATQCRVKIKELRQGYQKTKEANGRSGSQPHTSRFYEALHSILGAAATTTPPLTVDSEDGIMSDMTADGEEEEGDEEDEAVDSAGTADFPDTWPPPHPHSGAPDCGIPPGGQLGQHKDTQYESVLAELRSSKRNGKILEKVSRAMKDRGHNRDTQQCRVKIKELRQAYHKAREANGRSGAEPQTCRFYAELYWKSLLTCMGMERKSSRDISRKLSFMYSQSLCKRFLGRAALSRPPW</sequence>
<dbReference type="Gene3D" id="1.10.4020.10">
    <property type="entry name" value="DNA breaking-rejoining enzymes"/>
    <property type="match status" value="1"/>
</dbReference>
<dbReference type="PANTHER" id="PTHR47595:SF1">
    <property type="entry name" value="MYB_SANT-LIKE DNA-BINDING DOMAIN-CONTAINING PROTEIN"/>
    <property type="match status" value="1"/>
</dbReference>
<evidence type="ECO:0000313" key="5">
    <source>
        <dbReference type="Ensembl" id="ENSTMTP00000006892.1"/>
    </source>
</evidence>
<dbReference type="PROSITE" id="PS50804">
    <property type="entry name" value="SCAN_BOX"/>
    <property type="match status" value="1"/>
</dbReference>
<evidence type="ECO:0000259" key="4">
    <source>
        <dbReference type="PROSITE" id="PS50804"/>
    </source>
</evidence>
<evidence type="ECO:0000256" key="3">
    <source>
        <dbReference type="SAM" id="MobiDB-lite"/>
    </source>
</evidence>
<dbReference type="InterPro" id="IPR044822">
    <property type="entry name" value="Myb_DNA-bind_4"/>
</dbReference>
<dbReference type="InterPro" id="IPR003309">
    <property type="entry name" value="SCAN_dom"/>
</dbReference>